<dbReference type="PANTHER" id="PTHR33619:SF3">
    <property type="entry name" value="POLYSACCHARIDE EXPORT PROTEIN GFCE-RELATED"/>
    <property type="match status" value="1"/>
</dbReference>
<feature type="chain" id="PRO_5039688324" evidence="2">
    <location>
        <begin position="25"/>
        <end position="551"/>
    </location>
</feature>
<organism evidence="4 5">
    <name type="scientific">Candidatus Gallitreponema excrementavium</name>
    <dbReference type="NCBI Taxonomy" id="2840840"/>
    <lineage>
        <taxon>Bacteria</taxon>
        <taxon>Pseudomonadati</taxon>
        <taxon>Spirochaetota</taxon>
        <taxon>Spirochaetia</taxon>
        <taxon>Spirochaetales</taxon>
        <taxon>Candidatus Gallitreponema</taxon>
    </lineage>
</organism>
<dbReference type="PANTHER" id="PTHR33619">
    <property type="entry name" value="POLYSACCHARIDE EXPORT PROTEIN GFCE-RELATED"/>
    <property type="match status" value="1"/>
</dbReference>
<evidence type="ECO:0000256" key="1">
    <source>
        <dbReference type="SAM" id="MobiDB-lite"/>
    </source>
</evidence>
<gene>
    <name evidence="4" type="ORF">IAA81_10565</name>
</gene>
<evidence type="ECO:0000313" key="5">
    <source>
        <dbReference type="Proteomes" id="UP000823638"/>
    </source>
</evidence>
<feature type="signal peptide" evidence="2">
    <location>
        <begin position="1"/>
        <end position="24"/>
    </location>
</feature>
<evidence type="ECO:0000256" key="2">
    <source>
        <dbReference type="SAM" id="SignalP"/>
    </source>
</evidence>
<sequence>MLRTVSKKIGTGVLLITFSFNIFAQSFSTSTQLDTTLSTSGTLSSSGTFSTTEKIQSLTQSGTTTTQNSTTQNKTTADSESLIDENFYSAQRNAIVLIPTTVPTPQMAMSTPDYPVTAGDIYVLAYAAGTTAVTYNISVDTTYRVRVSNLAVINAKGLTFVELKKQVEDIVSKNYPLSGVQFILEVPSVFTVTLKGEVKDTTTIKAWGLTRLSSVIFPYFTDYSSDRNVTITSMDGTVKQYDVFKALRFGDLKEDPYLRPGDTVTVQRSERKVLIDGGVERPGIYDLLPGDNLKNLISMYGGGLSPDADISRIELKRKQNSAFKGGETLYLNGDSIAEDFELLNYDMVEIGEISQLKPVMFIEGAINTSAGTSPETSEKFSVEFTQGENYGFLIRRVKDLFSNISDLKQAYIIREDRMIPIDASLCLYDSDYYTTEIVQPNDTLMIPFIQSFVTVAGAVNKPGRYPYIPGRDWEYYVGLAGGFQSGVNAFESVKITDLNGNKLKKSDAITPETTITASTNSFTYYWGKYAPVVTTVLSAVSTVLTIMAVTK</sequence>
<dbReference type="Proteomes" id="UP000823638">
    <property type="component" value="Unassembled WGS sequence"/>
</dbReference>
<dbReference type="InterPro" id="IPR019554">
    <property type="entry name" value="Soluble_ligand-bd"/>
</dbReference>
<dbReference type="GO" id="GO:0015159">
    <property type="term" value="F:polysaccharide transmembrane transporter activity"/>
    <property type="evidence" value="ECO:0007669"/>
    <property type="project" value="InterPro"/>
</dbReference>
<proteinExistence type="predicted"/>
<evidence type="ECO:0000313" key="4">
    <source>
        <dbReference type="EMBL" id="MBO8458646.1"/>
    </source>
</evidence>
<dbReference type="AlphaFoldDB" id="A0A9D9HR68"/>
<feature type="region of interest" description="Disordered" evidence="1">
    <location>
        <begin position="54"/>
        <end position="78"/>
    </location>
</feature>
<reference evidence="4" key="2">
    <citation type="journal article" date="2021" name="PeerJ">
        <title>Extensive microbial diversity within the chicken gut microbiome revealed by metagenomics and culture.</title>
        <authorList>
            <person name="Gilroy R."/>
            <person name="Ravi A."/>
            <person name="Getino M."/>
            <person name="Pursley I."/>
            <person name="Horton D.L."/>
            <person name="Alikhan N.F."/>
            <person name="Baker D."/>
            <person name="Gharbi K."/>
            <person name="Hall N."/>
            <person name="Watson M."/>
            <person name="Adriaenssens E.M."/>
            <person name="Foster-Nyarko E."/>
            <person name="Jarju S."/>
            <person name="Secka A."/>
            <person name="Antonio M."/>
            <person name="Oren A."/>
            <person name="Chaudhuri R.R."/>
            <person name="La Ragione R."/>
            <person name="Hildebrand F."/>
            <person name="Pallen M.J."/>
        </authorList>
    </citation>
    <scope>NUCLEOTIDE SEQUENCE</scope>
    <source>
        <strain evidence="4">10532</strain>
    </source>
</reference>
<feature type="domain" description="Soluble ligand binding" evidence="3">
    <location>
        <begin position="273"/>
        <end position="326"/>
    </location>
</feature>
<dbReference type="Gene3D" id="3.10.560.10">
    <property type="entry name" value="Outer membrane lipoprotein wza domain like"/>
    <property type="match status" value="2"/>
</dbReference>
<name>A0A9D9HR68_9SPIR</name>
<dbReference type="InterPro" id="IPR049712">
    <property type="entry name" value="Poly_export"/>
</dbReference>
<dbReference type="Pfam" id="PF10531">
    <property type="entry name" value="SLBB"/>
    <property type="match status" value="2"/>
</dbReference>
<evidence type="ECO:0000259" key="3">
    <source>
        <dbReference type="Pfam" id="PF10531"/>
    </source>
</evidence>
<protein>
    <submittedName>
        <fullName evidence="4">SLBB domain-containing protein</fullName>
    </submittedName>
</protein>
<feature type="compositionally biased region" description="Low complexity" evidence="1">
    <location>
        <begin position="54"/>
        <end position="76"/>
    </location>
</feature>
<comment type="caution">
    <text evidence="4">The sequence shown here is derived from an EMBL/GenBank/DDBJ whole genome shotgun (WGS) entry which is preliminary data.</text>
</comment>
<reference evidence="4" key="1">
    <citation type="submission" date="2020-10" db="EMBL/GenBank/DDBJ databases">
        <authorList>
            <person name="Gilroy R."/>
        </authorList>
    </citation>
    <scope>NUCLEOTIDE SEQUENCE</scope>
    <source>
        <strain evidence="4">10532</strain>
    </source>
</reference>
<accession>A0A9D9HR68</accession>
<feature type="domain" description="Soluble ligand binding" evidence="3">
    <location>
        <begin position="453"/>
        <end position="487"/>
    </location>
</feature>
<dbReference type="EMBL" id="JADIMM010000117">
    <property type="protein sequence ID" value="MBO8458646.1"/>
    <property type="molecule type" value="Genomic_DNA"/>
</dbReference>
<keyword evidence="2" id="KW-0732">Signal</keyword>